<accession>A0ACC2RT66</accession>
<dbReference type="EMBL" id="QTSX02006548">
    <property type="protein sequence ID" value="KAJ9053185.1"/>
    <property type="molecule type" value="Genomic_DNA"/>
</dbReference>
<gene>
    <name evidence="1" type="ORF">DSO57_1026762</name>
</gene>
<name>A0ACC2RT66_9FUNG</name>
<comment type="caution">
    <text evidence="1">The sequence shown here is derived from an EMBL/GenBank/DDBJ whole genome shotgun (WGS) entry which is preliminary data.</text>
</comment>
<proteinExistence type="predicted"/>
<evidence type="ECO:0000313" key="1">
    <source>
        <dbReference type="EMBL" id="KAJ9053185.1"/>
    </source>
</evidence>
<dbReference type="Proteomes" id="UP001165960">
    <property type="component" value="Unassembled WGS sequence"/>
</dbReference>
<protein>
    <submittedName>
        <fullName evidence="1">Uncharacterized protein</fullName>
    </submittedName>
</protein>
<sequence>MPKPDVPPSPPSDGLMDREQKLWDAIQEHCASTCSQGRPADLPQGNCGKFDSLKLDSLVLDKVSSPRESSAAYVHLLGFKTKNQGWI</sequence>
<organism evidence="1 2">
    <name type="scientific">Entomophthora muscae</name>
    <dbReference type="NCBI Taxonomy" id="34485"/>
    <lineage>
        <taxon>Eukaryota</taxon>
        <taxon>Fungi</taxon>
        <taxon>Fungi incertae sedis</taxon>
        <taxon>Zoopagomycota</taxon>
        <taxon>Entomophthoromycotina</taxon>
        <taxon>Entomophthoromycetes</taxon>
        <taxon>Entomophthorales</taxon>
        <taxon>Entomophthoraceae</taxon>
        <taxon>Entomophthora</taxon>
    </lineage>
</organism>
<keyword evidence="2" id="KW-1185">Reference proteome</keyword>
<evidence type="ECO:0000313" key="2">
    <source>
        <dbReference type="Proteomes" id="UP001165960"/>
    </source>
</evidence>
<reference evidence="1" key="1">
    <citation type="submission" date="2022-04" db="EMBL/GenBank/DDBJ databases">
        <title>Genome of the entomopathogenic fungus Entomophthora muscae.</title>
        <authorList>
            <person name="Elya C."/>
            <person name="Lovett B.R."/>
            <person name="Lee E."/>
            <person name="Macias A.M."/>
            <person name="Hajek A.E."/>
            <person name="De Bivort B.L."/>
            <person name="Kasson M.T."/>
            <person name="De Fine Licht H.H."/>
            <person name="Stajich J.E."/>
        </authorList>
    </citation>
    <scope>NUCLEOTIDE SEQUENCE</scope>
    <source>
        <strain evidence="1">Berkeley</strain>
    </source>
</reference>